<organism evidence="1 2">
    <name type="scientific">Kineococcus endophyticus</name>
    <dbReference type="NCBI Taxonomy" id="1181883"/>
    <lineage>
        <taxon>Bacteria</taxon>
        <taxon>Bacillati</taxon>
        <taxon>Actinomycetota</taxon>
        <taxon>Actinomycetes</taxon>
        <taxon>Kineosporiales</taxon>
        <taxon>Kineosporiaceae</taxon>
        <taxon>Kineococcus</taxon>
    </lineage>
</organism>
<gene>
    <name evidence="1" type="ORF">AB1207_13520</name>
</gene>
<evidence type="ECO:0000313" key="2">
    <source>
        <dbReference type="Proteomes" id="UP001555826"/>
    </source>
</evidence>
<proteinExistence type="predicted"/>
<dbReference type="EMBL" id="JBFNQN010000008">
    <property type="protein sequence ID" value="MEW9265771.1"/>
    <property type="molecule type" value="Genomic_DNA"/>
</dbReference>
<reference evidence="1 2" key="1">
    <citation type="submission" date="2024-07" db="EMBL/GenBank/DDBJ databases">
        <authorList>
            <person name="Thanompreechachai J."/>
            <person name="Duangmal K."/>
        </authorList>
    </citation>
    <scope>NUCLEOTIDE SEQUENCE [LARGE SCALE GENOMIC DNA]</scope>
    <source>
        <strain evidence="1 2">KCTC 19886</strain>
    </source>
</reference>
<dbReference type="Pfam" id="PF06348">
    <property type="entry name" value="DUF1059"/>
    <property type="match status" value="1"/>
</dbReference>
<accession>A0ABV3P819</accession>
<keyword evidence="2" id="KW-1185">Reference proteome</keyword>
<name>A0ABV3P819_9ACTN</name>
<comment type="caution">
    <text evidence="1">The sequence shown here is derived from an EMBL/GenBank/DDBJ whole genome shotgun (WGS) entry which is preliminary data.</text>
</comment>
<dbReference type="RefSeq" id="WP_367638895.1">
    <property type="nucleotide sequence ID" value="NZ_JBFNQN010000008.1"/>
</dbReference>
<sequence>MKAFRCGDVVPGCAREFTGTDRQDILDQVAEHARSDHRVEVDLTLVEAVEANLQDR</sequence>
<evidence type="ECO:0000313" key="1">
    <source>
        <dbReference type="EMBL" id="MEW9265771.1"/>
    </source>
</evidence>
<dbReference type="InterPro" id="IPR009409">
    <property type="entry name" value="DUF1059"/>
</dbReference>
<protein>
    <submittedName>
        <fullName evidence="1">DUF1059 domain-containing protein</fullName>
    </submittedName>
</protein>
<dbReference type="Proteomes" id="UP001555826">
    <property type="component" value="Unassembled WGS sequence"/>
</dbReference>